<dbReference type="Proteomes" id="UP000639274">
    <property type="component" value="Chromosome"/>
</dbReference>
<dbReference type="RefSeq" id="WP_200615840.1">
    <property type="nucleotide sequence ID" value="NZ_CP071518.1"/>
</dbReference>
<protein>
    <submittedName>
        <fullName evidence="2">Uncharacterized protein</fullName>
    </submittedName>
</protein>
<keyword evidence="1" id="KW-0812">Transmembrane</keyword>
<evidence type="ECO:0000256" key="1">
    <source>
        <dbReference type="SAM" id="Phobius"/>
    </source>
</evidence>
<evidence type="ECO:0000313" key="2">
    <source>
        <dbReference type="EMBL" id="QSX77954.1"/>
    </source>
</evidence>
<keyword evidence="1" id="KW-0472">Membrane</keyword>
<name>A0A974XYB8_9GAMM</name>
<organism evidence="2 3">
    <name type="scientific">Agrilutibacter solisilvae</name>
    <dbReference type="NCBI Taxonomy" id="2763317"/>
    <lineage>
        <taxon>Bacteria</taxon>
        <taxon>Pseudomonadati</taxon>
        <taxon>Pseudomonadota</taxon>
        <taxon>Gammaproteobacteria</taxon>
        <taxon>Lysobacterales</taxon>
        <taxon>Lysobacteraceae</taxon>
        <taxon>Agrilutibacter</taxon>
    </lineage>
</organism>
<feature type="transmembrane region" description="Helical" evidence="1">
    <location>
        <begin position="105"/>
        <end position="126"/>
    </location>
</feature>
<dbReference type="AlphaFoldDB" id="A0A974XYB8"/>
<feature type="transmembrane region" description="Helical" evidence="1">
    <location>
        <begin position="38"/>
        <end position="61"/>
    </location>
</feature>
<keyword evidence="1" id="KW-1133">Transmembrane helix</keyword>
<feature type="transmembrane region" description="Helical" evidence="1">
    <location>
        <begin position="6"/>
        <end position="26"/>
    </location>
</feature>
<feature type="transmembrane region" description="Helical" evidence="1">
    <location>
        <begin position="73"/>
        <end position="93"/>
    </location>
</feature>
<reference evidence="2 3" key="1">
    <citation type="submission" date="2021-03" db="EMBL/GenBank/DDBJ databases">
        <title>Lysobacter sp. nov. isolated from soil of gangwondo yeongwol, south Korea.</title>
        <authorList>
            <person name="Kim K.R."/>
            <person name="Kim K.H."/>
            <person name="Jeon C.O."/>
        </authorList>
    </citation>
    <scope>NUCLEOTIDE SEQUENCE [LARGE SCALE GENOMIC DNA]</scope>
    <source>
        <strain evidence="2 3">R19</strain>
    </source>
</reference>
<sequence length="192" mass="21706">MDAFNYLTVMVSIVVGLGMTQLLAGIGNFVQIRRRVRFYWLHTFWVLLLIVMHLHMWWSLWVLHSVTDWTYGTFAYVLIGPALLVIASHLAVPELLDGQIDIERHYYDTHVVFFGLLVAAAVWAMFLEPVTGVRTFAVPFRILQACGAALLVGLALVKDNRFHCVASLLLATLVTLAITLTRFHLGQLELRA</sequence>
<proteinExistence type="predicted"/>
<feature type="transmembrane region" description="Helical" evidence="1">
    <location>
        <begin position="164"/>
        <end position="185"/>
    </location>
</feature>
<gene>
    <name evidence="2" type="ORF">I8J32_014695</name>
</gene>
<dbReference type="KEGG" id="lsf:I8J32_014695"/>
<evidence type="ECO:0000313" key="3">
    <source>
        <dbReference type="Proteomes" id="UP000639274"/>
    </source>
</evidence>
<accession>A0A974XYB8</accession>
<feature type="transmembrane region" description="Helical" evidence="1">
    <location>
        <begin position="138"/>
        <end position="157"/>
    </location>
</feature>
<keyword evidence="3" id="KW-1185">Reference proteome</keyword>
<dbReference type="EMBL" id="CP071518">
    <property type="protein sequence ID" value="QSX77954.1"/>
    <property type="molecule type" value="Genomic_DNA"/>
</dbReference>